<proteinExistence type="predicted"/>
<dbReference type="AlphaFoldDB" id="A0A660E0Y6"/>
<dbReference type="Proteomes" id="UP000289996">
    <property type="component" value="Unassembled WGS sequence"/>
</dbReference>
<gene>
    <name evidence="1" type="ORF">MUDAN_MDHGFNIF_02889</name>
</gene>
<protein>
    <submittedName>
        <fullName evidence="1">Uncharacterized protein</fullName>
    </submittedName>
</protein>
<dbReference type="EMBL" id="UYIG01000101">
    <property type="protein sequence ID" value="VDG28165.1"/>
    <property type="molecule type" value="Genomic_DNA"/>
</dbReference>
<evidence type="ECO:0000313" key="1">
    <source>
        <dbReference type="EMBL" id="VDG28165.1"/>
    </source>
</evidence>
<keyword evidence="2" id="KW-1185">Reference proteome</keyword>
<sequence>MTNITYVFDYLYAKVRYYNELALDLEFKQVFCQYMADGPMKSDLEAESLWEAVRTVYDNWDESLNIEFDEDDNNEVPGVYFGSSYEDVIQGKAELDSIVVSEDNTFMATFNMINRKKYNLGELESEFVTIKGHVVYDVDEDKLLSKYKFIRHYKFYSVPDRKVFYDGDKKILF</sequence>
<name>A0A660E0Y6_9LACO</name>
<dbReference type="OrthoDB" id="9890109at2"/>
<accession>A0A660E0Y6</accession>
<organism evidence="1 2">
    <name type="scientific">Lactiplantibacillus mudanjiangensis</name>
    <dbReference type="NCBI Taxonomy" id="1296538"/>
    <lineage>
        <taxon>Bacteria</taxon>
        <taxon>Bacillati</taxon>
        <taxon>Bacillota</taxon>
        <taxon>Bacilli</taxon>
        <taxon>Lactobacillales</taxon>
        <taxon>Lactobacillaceae</taxon>
        <taxon>Lactiplantibacillus</taxon>
    </lineage>
</organism>
<reference evidence="1 2" key="1">
    <citation type="submission" date="2018-11" db="EMBL/GenBank/DDBJ databases">
        <authorList>
            <person name="Wuyts S."/>
        </authorList>
    </citation>
    <scope>NUCLEOTIDE SEQUENCE [LARGE SCALE GENOMIC DNA]</scope>
    <source>
        <strain evidence="1">Lactobacillus mudanjiangensis AMBF249</strain>
    </source>
</reference>
<evidence type="ECO:0000313" key="2">
    <source>
        <dbReference type="Proteomes" id="UP000289996"/>
    </source>
</evidence>
<dbReference type="RefSeq" id="WP_130843701.1">
    <property type="nucleotide sequence ID" value="NZ_BJDY01000002.1"/>
</dbReference>